<feature type="region of interest" description="Disordered" evidence="1">
    <location>
        <begin position="92"/>
        <end position="133"/>
    </location>
</feature>
<dbReference type="AlphaFoldDB" id="A0A4Z2GR45"/>
<gene>
    <name evidence="2" type="ORF">EYF80_034019</name>
</gene>
<reference evidence="2 3" key="1">
    <citation type="submission" date="2019-03" db="EMBL/GenBank/DDBJ databases">
        <title>First draft genome of Liparis tanakae, snailfish: a comprehensive survey of snailfish specific genes.</title>
        <authorList>
            <person name="Kim W."/>
            <person name="Song I."/>
            <person name="Jeong J.-H."/>
            <person name="Kim D."/>
            <person name="Kim S."/>
            <person name="Ryu S."/>
            <person name="Song J.Y."/>
            <person name="Lee S.K."/>
        </authorList>
    </citation>
    <scope>NUCLEOTIDE SEQUENCE [LARGE SCALE GENOMIC DNA]</scope>
    <source>
        <tissue evidence="2">Muscle</tissue>
    </source>
</reference>
<evidence type="ECO:0000256" key="1">
    <source>
        <dbReference type="SAM" id="MobiDB-lite"/>
    </source>
</evidence>
<sequence length="161" mass="17196">MSVNVKPPLITKCQCRNSSVPPFIKEFCHSNEKPVLSFVRHVCGCRAAIPQVSTSFPLISVYEFLIPLFSEGGDGGVSGFGLGGGCKSRMSESREIASGVPTSEATAGVSGPERSPPCRPTPLRRRSRLARDAADRHKDGVTVCGAACRRTTEVDIGSFVR</sequence>
<evidence type="ECO:0000313" key="3">
    <source>
        <dbReference type="Proteomes" id="UP000314294"/>
    </source>
</evidence>
<evidence type="ECO:0000313" key="2">
    <source>
        <dbReference type="EMBL" id="TNN55771.1"/>
    </source>
</evidence>
<comment type="caution">
    <text evidence="2">The sequence shown here is derived from an EMBL/GenBank/DDBJ whole genome shotgun (WGS) entry which is preliminary data.</text>
</comment>
<name>A0A4Z2GR45_9TELE</name>
<dbReference type="Proteomes" id="UP000314294">
    <property type="component" value="Unassembled WGS sequence"/>
</dbReference>
<organism evidence="2 3">
    <name type="scientific">Liparis tanakae</name>
    <name type="common">Tanaka's snailfish</name>
    <dbReference type="NCBI Taxonomy" id="230148"/>
    <lineage>
        <taxon>Eukaryota</taxon>
        <taxon>Metazoa</taxon>
        <taxon>Chordata</taxon>
        <taxon>Craniata</taxon>
        <taxon>Vertebrata</taxon>
        <taxon>Euteleostomi</taxon>
        <taxon>Actinopterygii</taxon>
        <taxon>Neopterygii</taxon>
        <taxon>Teleostei</taxon>
        <taxon>Neoteleostei</taxon>
        <taxon>Acanthomorphata</taxon>
        <taxon>Eupercaria</taxon>
        <taxon>Perciformes</taxon>
        <taxon>Cottioidei</taxon>
        <taxon>Cottales</taxon>
        <taxon>Liparidae</taxon>
        <taxon>Liparis</taxon>
    </lineage>
</organism>
<accession>A0A4Z2GR45</accession>
<keyword evidence="3" id="KW-1185">Reference proteome</keyword>
<dbReference type="EMBL" id="SRLO01000446">
    <property type="protein sequence ID" value="TNN55771.1"/>
    <property type="molecule type" value="Genomic_DNA"/>
</dbReference>
<proteinExistence type="predicted"/>
<protein>
    <submittedName>
        <fullName evidence="2">Uncharacterized protein</fullName>
    </submittedName>
</protein>